<dbReference type="AlphaFoldDB" id="A0A8D9BM93"/>
<protein>
    <submittedName>
        <fullName evidence="2">Uncharacterized protein</fullName>
    </submittedName>
</protein>
<reference evidence="2" key="1">
    <citation type="submission" date="2021-05" db="EMBL/GenBank/DDBJ databases">
        <authorList>
            <person name="Alioto T."/>
            <person name="Alioto T."/>
            <person name="Gomez Garrido J."/>
        </authorList>
    </citation>
    <scope>NUCLEOTIDE SEQUENCE</scope>
</reference>
<dbReference type="EMBL" id="HBUF01642915">
    <property type="protein sequence ID" value="CAG6785320.1"/>
    <property type="molecule type" value="Transcribed_RNA"/>
</dbReference>
<keyword evidence="1" id="KW-0812">Transmembrane</keyword>
<organism evidence="2">
    <name type="scientific">Cacopsylla melanoneura</name>
    <dbReference type="NCBI Taxonomy" id="428564"/>
    <lineage>
        <taxon>Eukaryota</taxon>
        <taxon>Metazoa</taxon>
        <taxon>Ecdysozoa</taxon>
        <taxon>Arthropoda</taxon>
        <taxon>Hexapoda</taxon>
        <taxon>Insecta</taxon>
        <taxon>Pterygota</taxon>
        <taxon>Neoptera</taxon>
        <taxon>Paraneoptera</taxon>
        <taxon>Hemiptera</taxon>
        <taxon>Sternorrhyncha</taxon>
        <taxon>Psylloidea</taxon>
        <taxon>Psyllidae</taxon>
        <taxon>Psyllinae</taxon>
        <taxon>Cacopsylla</taxon>
    </lineage>
</organism>
<proteinExistence type="predicted"/>
<evidence type="ECO:0000256" key="1">
    <source>
        <dbReference type="SAM" id="Phobius"/>
    </source>
</evidence>
<keyword evidence="1" id="KW-1133">Transmembrane helix</keyword>
<feature type="transmembrane region" description="Helical" evidence="1">
    <location>
        <begin position="68"/>
        <end position="88"/>
    </location>
</feature>
<keyword evidence="1" id="KW-0472">Membrane</keyword>
<accession>A0A8D9BM93</accession>
<name>A0A8D9BM93_9HEMI</name>
<sequence length="120" mass="13728">MNPALKRFRAGSFEGSRASVNLKSLGETYHLGPNCETGITLFSVGFQIKFSLIFRPFFFSLFDSKLSFTNSFSFTIKLLTDIVTIVFIKRGKFERGRKQTEETQFKNQPLLNTVIIVILF</sequence>
<evidence type="ECO:0000313" key="2">
    <source>
        <dbReference type="EMBL" id="CAG6785320.1"/>
    </source>
</evidence>